<gene>
    <name evidence="3" type="ORF">EI97DRAFT_129182</name>
</gene>
<dbReference type="InterPro" id="IPR000719">
    <property type="entry name" value="Prot_kinase_dom"/>
</dbReference>
<protein>
    <submittedName>
        <fullName evidence="3">Kinase-like protein</fullName>
    </submittedName>
</protein>
<sequence length="632" mass="72031">MEHPLILVNSLSPDLESSSPPEERVEIPQPQPEAKRKGRDYDSLNELLRECSFPHEDPAIGEFWPCTLLERILTKARIMEELADYQKEWPEMFAGRTKEDYADQILGLGETGNRYLRMFAGLVLVGKGEQIGRLMEAGVCDNDIPLVRCISNPDKRGKCMLARKSSPNVPLDCFSVPVWGIHDRGSFDKHQRSLDVVHLGLNSDKTVKHEDFDAGVVMPWTTRTRTGQGGYGTVYRVTVPRECHDFDGALQAIEIHDTFAVKEIIRKKSKLDKEDVELWREVEMLKRFSGAFHDHLVTLLMSWSVEGQHCLLFPWAGCDLDKYWKRETNQVEIDPLTKEIRFDDVHWVSAQILGLTGALNLIHNPTHLHLNPEERKYGRHGDIKPENILFYPSPKYPKGILVISDFGLCALNSDLTRSNIPGEAIPQTPGYRPPECDLEGGKISRSYDIWTFGCLLLEMVCWALGGRALRDQFSEDRFAVYISGVQLNIFFDLQKKHEGDKYVIKVKDTVKEYFIKLHAAPSCTQYFHELLDIIEQEMIIVLTPDKERIRSGALLQRIEEMHSRVSNAEKGYCQTPCPQFRELTQDVAFEAELNNTAKGNVQIHKGAGLKVHRGEVRKSMGPDELQAMEYAS</sequence>
<dbReference type="GO" id="GO:0005524">
    <property type="term" value="F:ATP binding"/>
    <property type="evidence" value="ECO:0007669"/>
    <property type="project" value="InterPro"/>
</dbReference>
<evidence type="ECO:0000256" key="1">
    <source>
        <dbReference type="SAM" id="MobiDB-lite"/>
    </source>
</evidence>
<organism evidence="3 4">
    <name type="scientific">Westerdykella ornata</name>
    <dbReference type="NCBI Taxonomy" id="318751"/>
    <lineage>
        <taxon>Eukaryota</taxon>
        <taxon>Fungi</taxon>
        <taxon>Dikarya</taxon>
        <taxon>Ascomycota</taxon>
        <taxon>Pezizomycotina</taxon>
        <taxon>Dothideomycetes</taxon>
        <taxon>Pleosporomycetidae</taxon>
        <taxon>Pleosporales</taxon>
        <taxon>Sporormiaceae</taxon>
        <taxon>Westerdykella</taxon>
    </lineage>
</organism>
<dbReference type="PANTHER" id="PTHR24359:SF37">
    <property type="entry name" value="PROTEIN KINASE DOMAIN-CONTAINING PROTEIN"/>
    <property type="match status" value="1"/>
</dbReference>
<dbReference type="RefSeq" id="XP_033651968.1">
    <property type="nucleotide sequence ID" value="XM_033793100.1"/>
</dbReference>
<dbReference type="EMBL" id="ML986503">
    <property type="protein sequence ID" value="KAF2274429.1"/>
    <property type="molecule type" value="Genomic_DNA"/>
</dbReference>
<feature type="region of interest" description="Disordered" evidence="1">
    <location>
        <begin position="1"/>
        <end position="39"/>
    </location>
</feature>
<dbReference type="OrthoDB" id="1046782at2759"/>
<evidence type="ECO:0000313" key="3">
    <source>
        <dbReference type="EMBL" id="KAF2274429.1"/>
    </source>
</evidence>
<dbReference type="PROSITE" id="PS50011">
    <property type="entry name" value="PROTEIN_KINASE_DOM"/>
    <property type="match status" value="1"/>
</dbReference>
<keyword evidence="3" id="KW-0418">Kinase</keyword>
<dbReference type="CDD" id="cd00180">
    <property type="entry name" value="PKc"/>
    <property type="match status" value="1"/>
</dbReference>
<dbReference type="InterPro" id="IPR011009">
    <property type="entry name" value="Kinase-like_dom_sf"/>
</dbReference>
<name>A0A6A6JGT4_WESOR</name>
<accession>A0A6A6JGT4</accession>
<dbReference type="Pfam" id="PF00069">
    <property type="entry name" value="Pkinase"/>
    <property type="match status" value="1"/>
</dbReference>
<dbReference type="PANTHER" id="PTHR24359">
    <property type="entry name" value="SERINE/THREONINE-PROTEIN KINASE SBK1"/>
    <property type="match status" value="1"/>
</dbReference>
<dbReference type="AlphaFoldDB" id="A0A6A6JGT4"/>
<dbReference type="SUPFAM" id="SSF56112">
    <property type="entry name" value="Protein kinase-like (PK-like)"/>
    <property type="match status" value="1"/>
</dbReference>
<reference evidence="3" key="1">
    <citation type="journal article" date="2020" name="Stud. Mycol.">
        <title>101 Dothideomycetes genomes: a test case for predicting lifestyles and emergence of pathogens.</title>
        <authorList>
            <person name="Haridas S."/>
            <person name="Albert R."/>
            <person name="Binder M."/>
            <person name="Bloem J."/>
            <person name="Labutti K."/>
            <person name="Salamov A."/>
            <person name="Andreopoulos B."/>
            <person name="Baker S."/>
            <person name="Barry K."/>
            <person name="Bills G."/>
            <person name="Bluhm B."/>
            <person name="Cannon C."/>
            <person name="Castanera R."/>
            <person name="Culley D."/>
            <person name="Daum C."/>
            <person name="Ezra D."/>
            <person name="Gonzalez J."/>
            <person name="Henrissat B."/>
            <person name="Kuo A."/>
            <person name="Liang C."/>
            <person name="Lipzen A."/>
            <person name="Lutzoni F."/>
            <person name="Magnuson J."/>
            <person name="Mondo S."/>
            <person name="Nolan M."/>
            <person name="Ohm R."/>
            <person name="Pangilinan J."/>
            <person name="Park H.-J."/>
            <person name="Ramirez L."/>
            <person name="Alfaro M."/>
            <person name="Sun H."/>
            <person name="Tritt A."/>
            <person name="Yoshinaga Y."/>
            <person name="Zwiers L.-H."/>
            <person name="Turgeon B."/>
            <person name="Goodwin S."/>
            <person name="Spatafora J."/>
            <person name="Crous P."/>
            <person name="Grigoriev I."/>
        </authorList>
    </citation>
    <scope>NUCLEOTIDE SEQUENCE</scope>
    <source>
        <strain evidence="3">CBS 379.55</strain>
    </source>
</reference>
<dbReference type="SMART" id="SM00220">
    <property type="entry name" value="S_TKc"/>
    <property type="match status" value="1"/>
</dbReference>
<feature type="domain" description="Protein kinase" evidence="2">
    <location>
        <begin position="220"/>
        <end position="565"/>
    </location>
</feature>
<dbReference type="Gene3D" id="1.10.510.10">
    <property type="entry name" value="Transferase(Phosphotransferase) domain 1"/>
    <property type="match status" value="1"/>
</dbReference>
<keyword evidence="3" id="KW-0808">Transferase</keyword>
<dbReference type="Proteomes" id="UP000800097">
    <property type="component" value="Unassembled WGS sequence"/>
</dbReference>
<dbReference type="GO" id="GO:0004674">
    <property type="term" value="F:protein serine/threonine kinase activity"/>
    <property type="evidence" value="ECO:0007669"/>
    <property type="project" value="TreeGrafter"/>
</dbReference>
<dbReference type="GeneID" id="54546275"/>
<feature type="compositionally biased region" description="Low complexity" evidence="1">
    <location>
        <begin position="10"/>
        <end position="20"/>
    </location>
</feature>
<dbReference type="Gene3D" id="3.30.200.20">
    <property type="entry name" value="Phosphorylase Kinase, domain 1"/>
    <property type="match status" value="1"/>
</dbReference>
<keyword evidence="4" id="KW-1185">Reference proteome</keyword>
<evidence type="ECO:0000313" key="4">
    <source>
        <dbReference type="Proteomes" id="UP000800097"/>
    </source>
</evidence>
<evidence type="ECO:0000259" key="2">
    <source>
        <dbReference type="PROSITE" id="PS50011"/>
    </source>
</evidence>
<proteinExistence type="predicted"/>